<sequence>MTVVALPAFSLEIESSYDALHAPDTTIEGLHRFYVGVPLDDGLSFGQTLYSGAYGDGGGAFFWGFEGVKRLAISPSLGVAISGFLGGGGGAAQVVGDGTMWRLGVVGEYAVTHHWSLQAGVSRLQVNGAKLDGWATTLGLRYAPSAKTTENGRNDMGLSSAAFRVTQYAFPDVPARSGTPQEDLKLMGAEARFDIAKGVEAFLGADGAVAGGDGYMQVLSGLRKRFPIGRASVFGQASVGFGGGGDVDTGGGFIAGAAAGIALPIAEKFDLELAHGVLTALDTSAKGHGSQISISRVLGRKVTDRQKSAAQRWQVSLGLSVQPPNDTYMKARSHDDILPIMQESSIDLFLGEKTYLTGNAQTTVSGGVAGYAVGLLGAGHELDLGEKWRLSIEGHVGAAGGGGVDVGRGVVAGVRGEIDYLLSDSNALSMGLGLLKSFDGGLSVPIVQIGFKHRFATR</sequence>
<proteinExistence type="predicted"/>
<accession>A0A0P1EY59</accession>
<dbReference type="EMBL" id="CYRX01000018">
    <property type="protein sequence ID" value="CUH60005.1"/>
    <property type="molecule type" value="Genomic_DNA"/>
</dbReference>
<organism evidence="1 2">
    <name type="scientific">Thalassobacter stenotrophicus</name>
    <dbReference type="NCBI Taxonomy" id="266809"/>
    <lineage>
        <taxon>Bacteria</taxon>
        <taxon>Pseudomonadati</taxon>
        <taxon>Pseudomonadota</taxon>
        <taxon>Alphaproteobacteria</taxon>
        <taxon>Rhodobacterales</taxon>
        <taxon>Roseobacteraceae</taxon>
        <taxon>Thalassobacter</taxon>
    </lineage>
</organism>
<evidence type="ECO:0000313" key="1">
    <source>
        <dbReference type="EMBL" id="CUH60005.1"/>
    </source>
</evidence>
<name>A0A0P1EY59_9RHOB</name>
<dbReference type="AlphaFoldDB" id="A0A0P1EY59"/>
<evidence type="ECO:0000313" key="2">
    <source>
        <dbReference type="Proteomes" id="UP000051298"/>
    </source>
</evidence>
<protein>
    <submittedName>
        <fullName evidence="1">Uncharacterized protein</fullName>
    </submittedName>
</protein>
<reference evidence="1 2" key="1">
    <citation type="submission" date="2015-09" db="EMBL/GenBank/DDBJ databases">
        <authorList>
            <consortium name="Swine Surveillance"/>
        </authorList>
    </citation>
    <scope>NUCLEOTIDE SEQUENCE [LARGE SCALE GENOMIC DNA]</scope>
    <source>
        <strain evidence="1 2">CECT 5294</strain>
    </source>
</reference>
<dbReference type="Proteomes" id="UP000051298">
    <property type="component" value="Unassembled WGS sequence"/>
</dbReference>
<gene>
    <name evidence="1" type="ORF">THS5294_01294</name>
</gene>